<organism evidence="1 2">
    <name type="scientific">Paenibacillus hunanensis</name>
    <dbReference type="NCBI Taxonomy" id="539262"/>
    <lineage>
        <taxon>Bacteria</taxon>
        <taxon>Bacillati</taxon>
        <taxon>Bacillota</taxon>
        <taxon>Bacilli</taxon>
        <taxon>Bacillales</taxon>
        <taxon>Paenibacillaceae</taxon>
        <taxon>Paenibacillus</taxon>
    </lineage>
</organism>
<reference evidence="1 2" key="1">
    <citation type="submission" date="2023-07" db="EMBL/GenBank/DDBJ databases">
        <title>Genomic Encyclopedia of Type Strains, Phase IV (KMG-IV): sequencing the most valuable type-strain genomes for metagenomic binning, comparative biology and taxonomic classification.</title>
        <authorList>
            <person name="Goeker M."/>
        </authorList>
    </citation>
    <scope>NUCLEOTIDE SEQUENCE [LARGE SCALE GENOMIC DNA]</scope>
    <source>
        <strain evidence="1 2">DSM 22170</strain>
    </source>
</reference>
<keyword evidence="2" id="KW-1185">Reference proteome</keyword>
<dbReference type="Proteomes" id="UP001185028">
    <property type="component" value="Unassembled WGS sequence"/>
</dbReference>
<evidence type="ECO:0000313" key="2">
    <source>
        <dbReference type="Proteomes" id="UP001185028"/>
    </source>
</evidence>
<name>A0ABU1J491_9BACL</name>
<comment type="caution">
    <text evidence="1">The sequence shown here is derived from an EMBL/GenBank/DDBJ whole genome shotgun (WGS) entry which is preliminary data.</text>
</comment>
<dbReference type="EMBL" id="JAVDQH010000021">
    <property type="protein sequence ID" value="MDR6246065.1"/>
    <property type="molecule type" value="Genomic_DNA"/>
</dbReference>
<proteinExistence type="predicted"/>
<sequence length="59" mass="6703">MDCNLMYIIARIIEKYSDFNGKGCCSVAKKACIAMPNSRNTERTLLHLGYLNEAPIYPF</sequence>
<gene>
    <name evidence="1" type="ORF">JOC58_003984</name>
</gene>
<accession>A0ABU1J491</accession>
<evidence type="ECO:0000313" key="1">
    <source>
        <dbReference type="EMBL" id="MDR6246065.1"/>
    </source>
</evidence>
<protein>
    <submittedName>
        <fullName evidence="1">Uncharacterized protein</fullName>
    </submittedName>
</protein>